<dbReference type="Proteomes" id="UP000821845">
    <property type="component" value="Chromosome 3"/>
</dbReference>
<dbReference type="EMBL" id="CM023483">
    <property type="protein sequence ID" value="KAH6935537.1"/>
    <property type="molecule type" value="Genomic_DNA"/>
</dbReference>
<protein>
    <submittedName>
        <fullName evidence="1">Uncharacterized protein</fullName>
    </submittedName>
</protein>
<reference evidence="1" key="1">
    <citation type="submission" date="2020-05" db="EMBL/GenBank/DDBJ databases">
        <title>Large-scale comparative analyses of tick genomes elucidate their genetic diversity and vector capacities.</title>
        <authorList>
            <person name="Jia N."/>
            <person name="Wang J."/>
            <person name="Shi W."/>
            <person name="Du L."/>
            <person name="Sun Y."/>
            <person name="Zhan W."/>
            <person name="Jiang J."/>
            <person name="Wang Q."/>
            <person name="Zhang B."/>
            <person name="Ji P."/>
            <person name="Sakyi L.B."/>
            <person name="Cui X."/>
            <person name="Yuan T."/>
            <person name="Jiang B."/>
            <person name="Yang W."/>
            <person name="Lam T.T.-Y."/>
            <person name="Chang Q."/>
            <person name="Ding S."/>
            <person name="Wang X."/>
            <person name="Zhu J."/>
            <person name="Ruan X."/>
            <person name="Zhao L."/>
            <person name="Wei J."/>
            <person name="Que T."/>
            <person name="Du C."/>
            <person name="Cheng J."/>
            <person name="Dai P."/>
            <person name="Han X."/>
            <person name="Huang E."/>
            <person name="Gao Y."/>
            <person name="Liu J."/>
            <person name="Shao H."/>
            <person name="Ye R."/>
            <person name="Li L."/>
            <person name="Wei W."/>
            <person name="Wang X."/>
            <person name="Wang C."/>
            <person name="Yang T."/>
            <person name="Huo Q."/>
            <person name="Li W."/>
            <person name="Guo W."/>
            <person name="Chen H."/>
            <person name="Zhou L."/>
            <person name="Ni X."/>
            <person name="Tian J."/>
            <person name="Zhou Y."/>
            <person name="Sheng Y."/>
            <person name="Liu T."/>
            <person name="Pan Y."/>
            <person name="Xia L."/>
            <person name="Li J."/>
            <person name="Zhao F."/>
            <person name="Cao W."/>
        </authorList>
    </citation>
    <scope>NUCLEOTIDE SEQUENCE</scope>
    <source>
        <strain evidence="1">Hyas-2018</strain>
    </source>
</reference>
<evidence type="ECO:0000313" key="2">
    <source>
        <dbReference type="Proteomes" id="UP000821845"/>
    </source>
</evidence>
<proteinExistence type="predicted"/>
<keyword evidence="2" id="KW-1185">Reference proteome</keyword>
<organism evidence="1 2">
    <name type="scientific">Hyalomma asiaticum</name>
    <name type="common">Tick</name>
    <dbReference type="NCBI Taxonomy" id="266040"/>
    <lineage>
        <taxon>Eukaryota</taxon>
        <taxon>Metazoa</taxon>
        <taxon>Ecdysozoa</taxon>
        <taxon>Arthropoda</taxon>
        <taxon>Chelicerata</taxon>
        <taxon>Arachnida</taxon>
        <taxon>Acari</taxon>
        <taxon>Parasitiformes</taxon>
        <taxon>Ixodida</taxon>
        <taxon>Ixodoidea</taxon>
        <taxon>Ixodidae</taxon>
        <taxon>Hyalomminae</taxon>
        <taxon>Hyalomma</taxon>
    </lineage>
</organism>
<sequence length="567" mass="61716">MKARIENGVVHSPHPPIDIPVSSFCSLIKEKLLRNPNKTALIDDVTSMTRAEVLARMQRYTVGFRQNGVLPGDRICIHLKNSIHNLLATYGCIMAGATVVLSNTSLNESELRYQAKDSDSTHVLTDAELAEKVSGAVESLPIKGLFSMGRAKGFVSAADFEELDEIEYQECAVADPKDTVLAVCYTSGSTGMPKGVEMTHYNFVACFYSTRYILPFGEQDMFLAVNLFAHLSGLLYAVIVLLDGGTIVMPPVTLSSTEIMDVVDKYQVTAMHLFPTRLQALVREMRRTGRRLPSMKRIGITGSVLTASAADAARQAFDGLECLLNVYAMTESCSIITSQPKAPGTCTGGDVGVPNVTAKLKVVDFTTGKKLGPQEIGEIRFHVEARTRERFAQERFRAAEGWAEIGEMKRAGQEQPVQRPLPPVTESVETPTGTPMEIPTETPAPRRSAKKRALSEPILDEGLEELRAELRGFQSEWRDALKALSEAVSAINARVDSVEPKKTITDQLSGSAVRDVSPSADSSTVQASHNSAQLASPHGVLDDRIIDEPLVQLPRSVLPSGPWAHSP</sequence>
<name>A0ACB7SK70_HYAAI</name>
<evidence type="ECO:0000313" key="1">
    <source>
        <dbReference type="EMBL" id="KAH6935537.1"/>
    </source>
</evidence>
<comment type="caution">
    <text evidence="1">The sequence shown here is derived from an EMBL/GenBank/DDBJ whole genome shotgun (WGS) entry which is preliminary data.</text>
</comment>
<accession>A0ACB7SK70</accession>
<gene>
    <name evidence="1" type="ORF">HPB50_006754</name>
</gene>